<reference evidence="6" key="1">
    <citation type="submission" date="2016-04" db="EMBL/GenBank/DDBJ databases">
        <authorList>
            <person name="Evans L.H."/>
            <person name="Alamgir A."/>
            <person name="Owens N."/>
            <person name="Weber N.D."/>
            <person name="Virtaneva K."/>
            <person name="Barbian K."/>
            <person name="Babar A."/>
            <person name="Rosenke K."/>
        </authorList>
    </citation>
    <scope>NUCLEOTIDE SEQUENCE</scope>
    <source>
        <strain evidence="6">86</strain>
    </source>
</reference>
<dbReference type="EC" id="1.1.1.60" evidence="6"/>
<dbReference type="GO" id="GO:0008679">
    <property type="term" value="F:2-hydroxy-3-oxopropionate reductase activity"/>
    <property type="evidence" value="ECO:0007669"/>
    <property type="project" value="UniProtKB-EC"/>
</dbReference>
<dbReference type="InterPro" id="IPR006115">
    <property type="entry name" value="6PGDH_NADP-bd"/>
</dbReference>
<dbReference type="Gene3D" id="1.10.1040.10">
    <property type="entry name" value="N-(1-d-carboxylethyl)-l-norvaline Dehydrogenase, domain 2"/>
    <property type="match status" value="1"/>
</dbReference>
<accession>A0A212JIF5</accession>
<evidence type="ECO:0000256" key="1">
    <source>
        <dbReference type="ARBA" id="ARBA00023002"/>
    </source>
</evidence>
<dbReference type="AlphaFoldDB" id="A0A212JIF5"/>
<dbReference type="SUPFAM" id="SSF51735">
    <property type="entry name" value="NAD(P)-binding Rossmann-fold domains"/>
    <property type="match status" value="1"/>
</dbReference>
<dbReference type="InterPro" id="IPR008927">
    <property type="entry name" value="6-PGluconate_DH-like_C_sf"/>
</dbReference>
<feature type="domain" description="6-phosphogluconate dehydrogenase NADP-binding" evidence="4">
    <location>
        <begin position="3"/>
        <end position="159"/>
    </location>
</feature>
<dbReference type="GO" id="GO:0050661">
    <property type="term" value="F:NADP binding"/>
    <property type="evidence" value="ECO:0007669"/>
    <property type="project" value="InterPro"/>
</dbReference>
<keyword evidence="1 6" id="KW-0560">Oxidoreductase</keyword>
<feature type="domain" description="3-hydroxyisobutyrate dehydrogenase-like NAD-binding" evidence="5">
    <location>
        <begin position="162"/>
        <end position="282"/>
    </location>
</feature>
<name>A0A212JIF5_9DELT</name>
<dbReference type="PROSITE" id="PS00895">
    <property type="entry name" value="3_HYDROXYISOBUT_DH"/>
    <property type="match status" value="1"/>
</dbReference>
<proteinExistence type="predicted"/>
<dbReference type="InterPro" id="IPR036291">
    <property type="entry name" value="NAD(P)-bd_dom_sf"/>
</dbReference>
<dbReference type="PIRSF" id="PIRSF000103">
    <property type="entry name" value="HIBADH"/>
    <property type="match status" value="1"/>
</dbReference>
<evidence type="ECO:0000256" key="3">
    <source>
        <dbReference type="PIRSR" id="PIRSR000103-1"/>
    </source>
</evidence>
<keyword evidence="2" id="KW-0520">NAD</keyword>
<dbReference type="Pfam" id="PF14833">
    <property type="entry name" value="NAD_binding_11"/>
    <property type="match status" value="1"/>
</dbReference>
<dbReference type="InterPro" id="IPR015815">
    <property type="entry name" value="HIBADH-related"/>
</dbReference>
<protein>
    <submittedName>
        <fullName evidence="6">2-hydroxy-3-oxopropionate reductase</fullName>
        <ecNumber evidence="6">1.1.1.60</ecNumber>
    </submittedName>
</protein>
<dbReference type="GO" id="GO:0051287">
    <property type="term" value="F:NAD binding"/>
    <property type="evidence" value="ECO:0007669"/>
    <property type="project" value="InterPro"/>
</dbReference>
<evidence type="ECO:0000313" key="6">
    <source>
        <dbReference type="EMBL" id="SBV99212.1"/>
    </source>
</evidence>
<evidence type="ECO:0000256" key="2">
    <source>
        <dbReference type="ARBA" id="ARBA00023027"/>
    </source>
</evidence>
<dbReference type="GO" id="GO:0016054">
    <property type="term" value="P:organic acid catabolic process"/>
    <property type="evidence" value="ECO:0007669"/>
    <property type="project" value="UniProtKB-ARBA"/>
</dbReference>
<organism evidence="6">
    <name type="scientific">uncultured delta proteobacterium</name>
    <dbReference type="NCBI Taxonomy" id="34034"/>
    <lineage>
        <taxon>Bacteria</taxon>
        <taxon>Deltaproteobacteria</taxon>
        <taxon>environmental samples</taxon>
    </lineage>
</organism>
<feature type="active site" evidence="3">
    <location>
        <position position="168"/>
    </location>
</feature>
<dbReference type="PANTHER" id="PTHR43060:SF3">
    <property type="entry name" value="2-HYDROXY-3-OXOPROPIONATE REDUCTASE"/>
    <property type="match status" value="1"/>
</dbReference>
<dbReference type="Pfam" id="PF03446">
    <property type="entry name" value="NAD_binding_2"/>
    <property type="match status" value="1"/>
</dbReference>
<dbReference type="InterPro" id="IPR029154">
    <property type="entry name" value="HIBADH-like_NADP-bd"/>
</dbReference>
<dbReference type="Gene3D" id="3.40.50.720">
    <property type="entry name" value="NAD(P)-binding Rossmann-like Domain"/>
    <property type="match status" value="1"/>
</dbReference>
<dbReference type="InterPro" id="IPR002204">
    <property type="entry name" value="3-OH-isobutyrate_DH-rel_CS"/>
</dbReference>
<gene>
    <name evidence="6" type="primary">garR</name>
    <name evidence="6" type="ORF">KL86DPRO_11540</name>
</gene>
<dbReference type="InterPro" id="IPR013328">
    <property type="entry name" value="6PGD_dom2"/>
</dbReference>
<sequence length="294" mass="30435">METIGFIGLGIMGRPMAANLVKGGFTVIGFDVMPQNCKDAAERGVQIAASAAELAAACSIIIQMLPTPAICVESAVEVSKHAKPGTLVLDMSSLSPMTAQQIHAILAEKGIHMMDAPVSGGEPKAIDATLAIMAGGAKEDYDRALPVFKPMSASTILVGKVGAGCIAKLANQIMVGVNIAAMGEAFTLAAKAGVDPGLVFEAVKNGLAGSTVLNQKGPMILERNYTPGARMEIHIKDFVNVLDTAHSMSSPVPLTASVMEMMQSLKANGMGQIDHGGVVRFYEMIAGVEVKKGA</sequence>
<evidence type="ECO:0000259" key="4">
    <source>
        <dbReference type="Pfam" id="PF03446"/>
    </source>
</evidence>
<evidence type="ECO:0000259" key="5">
    <source>
        <dbReference type="Pfam" id="PF14833"/>
    </source>
</evidence>
<dbReference type="SUPFAM" id="SSF48179">
    <property type="entry name" value="6-phosphogluconate dehydrogenase C-terminal domain-like"/>
    <property type="match status" value="1"/>
</dbReference>
<dbReference type="EMBL" id="FLUQ01000001">
    <property type="protein sequence ID" value="SBV99212.1"/>
    <property type="molecule type" value="Genomic_DNA"/>
</dbReference>
<dbReference type="PANTHER" id="PTHR43060">
    <property type="entry name" value="3-HYDROXYISOBUTYRATE DEHYDROGENASE-LIKE 1, MITOCHONDRIAL-RELATED"/>
    <property type="match status" value="1"/>
</dbReference>